<feature type="transmembrane region" description="Helical" evidence="7">
    <location>
        <begin position="107"/>
        <end position="128"/>
    </location>
</feature>
<dbReference type="CDD" id="cd06261">
    <property type="entry name" value="TM_PBP2"/>
    <property type="match status" value="1"/>
</dbReference>
<dbReference type="Pfam" id="PF00528">
    <property type="entry name" value="BPD_transp_1"/>
    <property type="match status" value="1"/>
</dbReference>
<reference evidence="9 10" key="1">
    <citation type="submission" date="2022-12" db="EMBL/GenBank/DDBJ databases">
        <title>Draft genome sequence of Paenibacillus sp. dW9.</title>
        <authorList>
            <person name="Choi E.-W."/>
            <person name="Kim D.-U."/>
        </authorList>
    </citation>
    <scope>NUCLEOTIDE SEQUENCE [LARGE SCALE GENOMIC DNA]</scope>
    <source>
        <strain evidence="10">dW9</strain>
    </source>
</reference>
<feature type="transmembrane region" description="Helical" evidence="7">
    <location>
        <begin position="184"/>
        <end position="209"/>
    </location>
</feature>
<evidence type="ECO:0000256" key="3">
    <source>
        <dbReference type="ARBA" id="ARBA00022475"/>
    </source>
</evidence>
<dbReference type="PROSITE" id="PS50928">
    <property type="entry name" value="ABC_TM1"/>
    <property type="match status" value="1"/>
</dbReference>
<comment type="caution">
    <text evidence="9">The sequence shown here is derived from an EMBL/GenBank/DDBJ whole genome shotgun (WGS) entry which is preliminary data.</text>
</comment>
<accession>A0ABT4QI02</accession>
<keyword evidence="6 7" id="KW-0472">Membrane</keyword>
<evidence type="ECO:0000259" key="8">
    <source>
        <dbReference type="PROSITE" id="PS50928"/>
    </source>
</evidence>
<proteinExistence type="inferred from homology"/>
<evidence type="ECO:0000313" key="9">
    <source>
        <dbReference type="EMBL" id="MCZ8516448.1"/>
    </source>
</evidence>
<feature type="transmembrane region" description="Helical" evidence="7">
    <location>
        <begin position="244"/>
        <end position="262"/>
    </location>
</feature>
<dbReference type="InterPro" id="IPR035906">
    <property type="entry name" value="MetI-like_sf"/>
</dbReference>
<keyword evidence="10" id="KW-1185">Reference proteome</keyword>
<feature type="domain" description="ABC transmembrane type-1" evidence="8">
    <location>
        <begin position="72"/>
        <end position="263"/>
    </location>
</feature>
<keyword evidence="5 7" id="KW-1133">Transmembrane helix</keyword>
<feature type="transmembrane region" description="Helical" evidence="7">
    <location>
        <begin position="140"/>
        <end position="163"/>
    </location>
</feature>
<evidence type="ECO:0000256" key="2">
    <source>
        <dbReference type="ARBA" id="ARBA00022448"/>
    </source>
</evidence>
<dbReference type="EMBL" id="JAQAGZ010000024">
    <property type="protein sequence ID" value="MCZ8516448.1"/>
    <property type="molecule type" value="Genomic_DNA"/>
</dbReference>
<organism evidence="9 10">
    <name type="scientific">Paenibacillus gyeongsangnamensis</name>
    <dbReference type="NCBI Taxonomy" id="3388067"/>
    <lineage>
        <taxon>Bacteria</taxon>
        <taxon>Bacillati</taxon>
        <taxon>Bacillota</taxon>
        <taxon>Bacilli</taxon>
        <taxon>Bacillales</taxon>
        <taxon>Paenibacillaceae</taxon>
        <taxon>Paenibacillus</taxon>
    </lineage>
</organism>
<evidence type="ECO:0000256" key="4">
    <source>
        <dbReference type="ARBA" id="ARBA00022692"/>
    </source>
</evidence>
<evidence type="ECO:0000256" key="5">
    <source>
        <dbReference type="ARBA" id="ARBA00022989"/>
    </source>
</evidence>
<keyword evidence="3" id="KW-1003">Cell membrane</keyword>
<dbReference type="Proteomes" id="UP001527882">
    <property type="component" value="Unassembled WGS sequence"/>
</dbReference>
<protein>
    <submittedName>
        <fullName evidence="9">Carbohydrate ABC transporter permease</fullName>
    </submittedName>
</protein>
<dbReference type="PANTHER" id="PTHR43744">
    <property type="entry name" value="ABC TRANSPORTER PERMEASE PROTEIN MG189-RELATED-RELATED"/>
    <property type="match status" value="1"/>
</dbReference>
<comment type="similarity">
    <text evidence="7">Belongs to the binding-protein-dependent transport system permease family.</text>
</comment>
<evidence type="ECO:0000256" key="1">
    <source>
        <dbReference type="ARBA" id="ARBA00004651"/>
    </source>
</evidence>
<feature type="transmembrane region" description="Helical" evidence="7">
    <location>
        <begin position="12"/>
        <end position="33"/>
    </location>
</feature>
<dbReference type="RefSeq" id="WP_269884985.1">
    <property type="nucleotide sequence ID" value="NZ_JAQAGZ010000024.1"/>
</dbReference>
<dbReference type="SUPFAM" id="SSF161098">
    <property type="entry name" value="MetI-like"/>
    <property type="match status" value="1"/>
</dbReference>
<name>A0ABT4QI02_9BACL</name>
<gene>
    <name evidence="9" type="ORF">O9H85_29495</name>
</gene>
<keyword evidence="4 7" id="KW-0812">Transmembrane</keyword>
<dbReference type="PANTHER" id="PTHR43744:SF8">
    <property type="entry name" value="SN-GLYCEROL-3-PHOSPHATE TRANSPORT SYSTEM PERMEASE PROTEIN UGPE"/>
    <property type="match status" value="1"/>
</dbReference>
<feature type="transmembrane region" description="Helical" evidence="7">
    <location>
        <begin position="76"/>
        <end position="95"/>
    </location>
</feature>
<comment type="subcellular location">
    <subcellularLocation>
        <location evidence="1 7">Cell membrane</location>
        <topology evidence="1 7">Multi-pass membrane protein</topology>
    </subcellularLocation>
</comment>
<evidence type="ECO:0000256" key="7">
    <source>
        <dbReference type="RuleBase" id="RU363032"/>
    </source>
</evidence>
<dbReference type="Gene3D" id="1.10.3720.10">
    <property type="entry name" value="MetI-like"/>
    <property type="match status" value="1"/>
</dbReference>
<dbReference type="InterPro" id="IPR000515">
    <property type="entry name" value="MetI-like"/>
</dbReference>
<evidence type="ECO:0000256" key="6">
    <source>
        <dbReference type="ARBA" id="ARBA00023136"/>
    </source>
</evidence>
<keyword evidence="2 7" id="KW-0813">Transport</keyword>
<evidence type="ECO:0000313" key="10">
    <source>
        <dbReference type="Proteomes" id="UP001527882"/>
    </source>
</evidence>
<sequence>MESKPRYTGRVFGMEAIAVIIGLLFLVPFYFVIVNSLKTFAELLIDPTSLPTTLQWNNFSRAWTIIKFPTVLTNSLIITVFANLGIALISAMAAYRLVRHPSKLNNLLFALFVAAMVIPFQSIMIPLVKVAKTFGLFDSRLGLIVCYLGFGAPMSIFLFHGFIKSIPQEIEESAVVDGTSNYGTFFRIVLPLLKPIAVTVILLNSLWIWNDFLLPFLILQSPGLKTIPLATNSFFGQYTKQWDLALAALVLGVTPIIIFFLAMQRHIIEGITAGSVKG</sequence>